<feature type="transmembrane region" description="Helical" evidence="1">
    <location>
        <begin position="12"/>
        <end position="33"/>
    </location>
</feature>
<organism evidence="4">
    <name type="scientific">Granulicella tundricola (strain ATCC BAA-1859 / DSM 23138 / MP5ACTX9)</name>
    <dbReference type="NCBI Taxonomy" id="1198114"/>
    <lineage>
        <taxon>Bacteria</taxon>
        <taxon>Pseudomonadati</taxon>
        <taxon>Acidobacteriota</taxon>
        <taxon>Terriglobia</taxon>
        <taxon>Terriglobales</taxon>
        <taxon>Acidobacteriaceae</taxon>
        <taxon>Granulicella</taxon>
    </lineage>
</organism>
<evidence type="ECO:0000259" key="2">
    <source>
        <dbReference type="Pfam" id="PF13548"/>
    </source>
</evidence>
<dbReference type="PaxDb" id="1198114-AciX9_1236"/>
<feature type="transmembrane region" description="Helical" evidence="1">
    <location>
        <begin position="45"/>
        <end position="63"/>
    </location>
</feature>
<feature type="domain" description="DUF4126" evidence="2">
    <location>
        <begin position="11"/>
        <end position="180"/>
    </location>
</feature>
<gene>
    <name evidence="3" type="ordered locus">AciX9_1236</name>
</gene>
<proteinExistence type="predicted"/>
<keyword evidence="1 3" id="KW-0812">Transmembrane</keyword>
<name>E8X4H2_GRATM</name>
<dbReference type="EMBL" id="CP002480">
    <property type="protein sequence ID" value="ADW68299.1"/>
    <property type="molecule type" value="Genomic_DNA"/>
</dbReference>
<evidence type="ECO:0000313" key="4">
    <source>
        <dbReference type="Proteomes" id="UP000000343"/>
    </source>
</evidence>
<keyword evidence="1" id="KW-1133">Transmembrane helix</keyword>
<feature type="transmembrane region" description="Helical" evidence="1">
    <location>
        <begin position="162"/>
        <end position="185"/>
    </location>
</feature>
<keyword evidence="1" id="KW-0472">Membrane</keyword>
<evidence type="ECO:0000313" key="3">
    <source>
        <dbReference type="EMBL" id="ADW68299.1"/>
    </source>
</evidence>
<dbReference type="Pfam" id="PF13548">
    <property type="entry name" value="DUF4126"/>
    <property type="match status" value="1"/>
</dbReference>
<accession>E8X4H2</accession>
<dbReference type="HOGENOM" id="CLU_086377_0_0_0"/>
<dbReference type="KEGG" id="acm:AciX9_1236"/>
<dbReference type="eggNOG" id="ENOG502Z9HI">
    <property type="taxonomic scope" value="Bacteria"/>
</dbReference>
<dbReference type="RefSeq" id="WP_013579622.1">
    <property type="nucleotide sequence ID" value="NC_015064.1"/>
</dbReference>
<protein>
    <submittedName>
        <fullName evidence="3">Transmembrane protein</fullName>
    </submittedName>
</protein>
<keyword evidence="4" id="KW-1185">Reference proteome</keyword>
<dbReference type="AlphaFoldDB" id="E8X4H2"/>
<reference evidence="4" key="1">
    <citation type="submission" date="2011-01" db="EMBL/GenBank/DDBJ databases">
        <title>Complete sequence of chromosome of Acidobacterium sp. MP5ACTX9.</title>
        <authorList>
            <consortium name="US DOE Joint Genome Institute"/>
            <person name="Lucas S."/>
            <person name="Copeland A."/>
            <person name="Lapidus A."/>
            <person name="Cheng J.-F."/>
            <person name="Goodwin L."/>
            <person name="Pitluck S."/>
            <person name="Teshima H."/>
            <person name="Detter J.C."/>
            <person name="Han C."/>
            <person name="Tapia R."/>
            <person name="Land M."/>
            <person name="Hauser L."/>
            <person name="Kyrpides N."/>
            <person name="Ivanova N."/>
            <person name="Ovchinnikova G."/>
            <person name="Pagani I."/>
            <person name="Rawat S.R."/>
            <person name="Mannisto M."/>
            <person name="Haggblom M.M."/>
            <person name="Woyke T."/>
        </authorList>
    </citation>
    <scope>NUCLEOTIDE SEQUENCE [LARGE SCALE GENOMIC DNA]</scope>
    <source>
        <strain evidence="4">MP5ACTX9</strain>
    </source>
</reference>
<sequence length="201" mass="20930">MGISAGDLAGLVIGVSFAAGLNVYATLLTLGGLSRMGWVQLPGGMEVVGSWWVIGISAGLFLVEFVADKIPAFDLVWNAAQTFVRVPVAGLLAYGATSHLRPEMQVLVTVLGAVVAALAHGSKLAVRGLVTPSPEPVSNIALSSMEDVGAIGLTWVAVHHPYVAAGVVGGLVLVAGVMVRSLVVWGRRMWERRRGDVVPAR</sequence>
<dbReference type="OrthoDB" id="181455at2"/>
<dbReference type="STRING" id="1198114.AciX9_1236"/>
<dbReference type="Proteomes" id="UP000000343">
    <property type="component" value="Chromosome"/>
</dbReference>
<evidence type="ECO:0000256" key="1">
    <source>
        <dbReference type="SAM" id="Phobius"/>
    </source>
</evidence>
<dbReference type="InterPro" id="IPR025196">
    <property type="entry name" value="DUF4126"/>
</dbReference>